<dbReference type="EMBL" id="CP077089">
    <property type="protein sequence ID" value="QXI03691.1"/>
    <property type="molecule type" value="Genomic_DNA"/>
</dbReference>
<gene>
    <name evidence="1" type="ORF">HU718_016780</name>
</gene>
<keyword evidence="2" id="KW-1185">Reference proteome</keyword>
<name>A0ABX8PQP4_9PSED</name>
<accession>A0ABX8PQP4</accession>
<organism evidence="1 2">
    <name type="scientific">Pseudomonas tensinigenes</name>
    <dbReference type="NCBI Taxonomy" id="2745511"/>
    <lineage>
        <taxon>Bacteria</taxon>
        <taxon>Pseudomonadati</taxon>
        <taxon>Pseudomonadota</taxon>
        <taxon>Gammaproteobacteria</taxon>
        <taxon>Pseudomonadales</taxon>
        <taxon>Pseudomonadaceae</taxon>
        <taxon>Pseudomonas</taxon>
    </lineage>
</organism>
<evidence type="ECO:0000313" key="2">
    <source>
        <dbReference type="Proteomes" id="UP000646386"/>
    </source>
</evidence>
<evidence type="ECO:0000313" key="1">
    <source>
        <dbReference type="EMBL" id="QXI03691.1"/>
    </source>
</evidence>
<dbReference type="RefSeq" id="WP_186615666.1">
    <property type="nucleotide sequence ID" value="NZ_CP077089.1"/>
</dbReference>
<dbReference type="Proteomes" id="UP000646386">
    <property type="component" value="Chromosome"/>
</dbReference>
<reference evidence="1 2" key="2">
    <citation type="journal article" date="2021" name="Microorganisms">
        <title>The Ever-Expanding Pseudomonas Genus: Description of 43 New Species and Partition of the Pseudomonas putida Group.</title>
        <authorList>
            <person name="Girard L."/>
            <person name="Lood C."/>
            <person name="Hofte M."/>
            <person name="Vandamme P."/>
            <person name="Rokni-Zadeh H."/>
            <person name="van Noort V."/>
            <person name="Lavigne R."/>
            <person name="De Mot R."/>
        </authorList>
    </citation>
    <scope>NUCLEOTIDE SEQUENCE [LARGE SCALE GENOMIC DNA]</scope>
    <source>
        <strain evidence="1 2">ZA 5.3</strain>
    </source>
</reference>
<sequence length="82" mass="9257">MPELTYDQKLIHYATAPKATAGPIRQIEGHRIVTYWCGKLRGDFVKFGADWKATTKEEAIESARQFREQCKTEAKAKGLLSA</sequence>
<proteinExistence type="predicted"/>
<reference evidence="1 2" key="1">
    <citation type="journal article" date="2020" name="Microorganisms">
        <title>Reliable Identification of Environmental Pseudomonas Isolates Using the rpoD Gene.</title>
        <authorList>
            <consortium name="The Broad Institute Genome Sequencing Platform"/>
            <person name="Girard L."/>
            <person name="Lood C."/>
            <person name="Rokni-Zadeh H."/>
            <person name="van Noort V."/>
            <person name="Lavigne R."/>
            <person name="De Mot R."/>
        </authorList>
    </citation>
    <scope>NUCLEOTIDE SEQUENCE [LARGE SCALE GENOMIC DNA]</scope>
    <source>
        <strain evidence="1 2">ZA 5.3</strain>
    </source>
</reference>
<protein>
    <submittedName>
        <fullName evidence="1">Uncharacterized protein</fullName>
    </submittedName>
</protein>